<dbReference type="InterPro" id="IPR036909">
    <property type="entry name" value="Cyt_c-like_dom_sf"/>
</dbReference>
<dbReference type="GO" id="GO:0009055">
    <property type="term" value="F:electron transfer activity"/>
    <property type="evidence" value="ECO:0007669"/>
    <property type="project" value="InterPro"/>
</dbReference>
<keyword evidence="2 6" id="KW-0349">Heme</keyword>
<evidence type="ECO:0000259" key="7">
    <source>
        <dbReference type="PROSITE" id="PS51007"/>
    </source>
</evidence>
<dbReference type="PANTHER" id="PTHR40942">
    <property type="match status" value="1"/>
</dbReference>
<evidence type="ECO:0000256" key="5">
    <source>
        <dbReference type="ARBA" id="ARBA00023004"/>
    </source>
</evidence>
<organism evidence="8 9">
    <name type="scientific">Posidoniimonas corsicana</name>
    <dbReference type="NCBI Taxonomy" id="1938618"/>
    <lineage>
        <taxon>Bacteria</taxon>
        <taxon>Pseudomonadati</taxon>
        <taxon>Planctomycetota</taxon>
        <taxon>Planctomycetia</taxon>
        <taxon>Pirellulales</taxon>
        <taxon>Lacipirellulaceae</taxon>
        <taxon>Posidoniimonas</taxon>
    </lineage>
</organism>
<comment type="caution">
    <text evidence="8">The sequence shown here is derived from an EMBL/GenBank/DDBJ whole genome shotgun (WGS) entry which is preliminary data.</text>
</comment>
<dbReference type="InterPro" id="IPR002323">
    <property type="entry name" value="Cyt_CIE"/>
</dbReference>
<keyword evidence="5 6" id="KW-0408">Iron</keyword>
<dbReference type="RefSeq" id="WP_146568274.1">
    <property type="nucleotide sequence ID" value="NZ_SIHJ01000004.1"/>
</dbReference>
<evidence type="ECO:0000313" key="8">
    <source>
        <dbReference type="EMBL" id="TWT31083.1"/>
    </source>
</evidence>
<name>A0A5C5UZI9_9BACT</name>
<accession>A0A5C5UZI9</accession>
<keyword evidence="1" id="KW-0813">Transport</keyword>
<keyword evidence="3 6" id="KW-0479">Metal-binding</keyword>
<feature type="domain" description="Cytochrome c" evidence="7">
    <location>
        <begin position="35"/>
        <end position="115"/>
    </location>
</feature>
<sequence>MTRLIPLWLLAVALSGCGQQGEAEDAAPQLPPTPAEHLAGIAVYESGCASCHDSSRDGAPRLGYLPAWEKRLPTGPEGLVQSVAEGKGLMPPRGDLADVSDDQLAQAVAYMIYRAKLNIPAGH</sequence>
<evidence type="ECO:0000256" key="6">
    <source>
        <dbReference type="PROSITE-ProRule" id="PRU00433"/>
    </source>
</evidence>
<evidence type="ECO:0000256" key="3">
    <source>
        <dbReference type="ARBA" id="ARBA00022723"/>
    </source>
</evidence>
<dbReference type="PROSITE" id="PS51007">
    <property type="entry name" value="CYTC"/>
    <property type="match status" value="1"/>
</dbReference>
<dbReference type="OrthoDB" id="9811281at2"/>
<dbReference type="SUPFAM" id="SSF46626">
    <property type="entry name" value="Cytochrome c"/>
    <property type="match status" value="1"/>
</dbReference>
<dbReference type="InterPro" id="IPR009056">
    <property type="entry name" value="Cyt_c-like_dom"/>
</dbReference>
<evidence type="ECO:0000256" key="4">
    <source>
        <dbReference type="ARBA" id="ARBA00022982"/>
    </source>
</evidence>
<dbReference type="Gene3D" id="1.10.760.10">
    <property type="entry name" value="Cytochrome c-like domain"/>
    <property type="match status" value="1"/>
</dbReference>
<dbReference type="PRINTS" id="PR00607">
    <property type="entry name" value="CYTCHROMECIE"/>
</dbReference>
<dbReference type="GO" id="GO:0005506">
    <property type="term" value="F:iron ion binding"/>
    <property type="evidence" value="ECO:0007669"/>
    <property type="project" value="InterPro"/>
</dbReference>
<dbReference type="AlphaFoldDB" id="A0A5C5UZI9"/>
<evidence type="ECO:0000256" key="1">
    <source>
        <dbReference type="ARBA" id="ARBA00022448"/>
    </source>
</evidence>
<proteinExistence type="predicted"/>
<keyword evidence="4" id="KW-0249">Electron transport</keyword>
<keyword evidence="9" id="KW-1185">Reference proteome</keyword>
<evidence type="ECO:0000256" key="2">
    <source>
        <dbReference type="ARBA" id="ARBA00022617"/>
    </source>
</evidence>
<dbReference type="Pfam" id="PF13442">
    <property type="entry name" value="Cytochrome_CBB3"/>
    <property type="match status" value="1"/>
</dbReference>
<dbReference type="Proteomes" id="UP000316714">
    <property type="component" value="Unassembled WGS sequence"/>
</dbReference>
<gene>
    <name evidence="8" type="ORF">KOR34_44570</name>
</gene>
<dbReference type="EMBL" id="SIHJ01000004">
    <property type="protein sequence ID" value="TWT31083.1"/>
    <property type="molecule type" value="Genomic_DNA"/>
</dbReference>
<reference evidence="8 9" key="1">
    <citation type="submission" date="2019-02" db="EMBL/GenBank/DDBJ databases">
        <title>Deep-cultivation of Planctomycetes and their phenomic and genomic characterization uncovers novel biology.</title>
        <authorList>
            <person name="Wiegand S."/>
            <person name="Jogler M."/>
            <person name="Boedeker C."/>
            <person name="Pinto D."/>
            <person name="Vollmers J."/>
            <person name="Rivas-Marin E."/>
            <person name="Kohn T."/>
            <person name="Peeters S.H."/>
            <person name="Heuer A."/>
            <person name="Rast P."/>
            <person name="Oberbeckmann S."/>
            <person name="Bunk B."/>
            <person name="Jeske O."/>
            <person name="Meyerdierks A."/>
            <person name="Storesund J.E."/>
            <person name="Kallscheuer N."/>
            <person name="Luecker S."/>
            <person name="Lage O.M."/>
            <person name="Pohl T."/>
            <person name="Merkel B.J."/>
            <person name="Hornburger P."/>
            <person name="Mueller R.-W."/>
            <person name="Bruemmer F."/>
            <person name="Labrenz M."/>
            <person name="Spormann A.M."/>
            <person name="Op Den Camp H."/>
            <person name="Overmann J."/>
            <person name="Amann R."/>
            <person name="Jetten M.S.M."/>
            <person name="Mascher T."/>
            <person name="Medema M.H."/>
            <person name="Devos D.P."/>
            <person name="Kaster A.-K."/>
            <person name="Ovreas L."/>
            <person name="Rohde M."/>
            <person name="Galperin M.Y."/>
            <person name="Jogler C."/>
        </authorList>
    </citation>
    <scope>NUCLEOTIDE SEQUENCE [LARGE SCALE GENOMIC DNA]</scope>
    <source>
        <strain evidence="8 9">KOR34</strain>
    </source>
</reference>
<dbReference type="GO" id="GO:0020037">
    <property type="term" value="F:heme binding"/>
    <property type="evidence" value="ECO:0007669"/>
    <property type="project" value="InterPro"/>
</dbReference>
<dbReference type="PANTHER" id="PTHR40942:SF4">
    <property type="entry name" value="CYTOCHROME C5"/>
    <property type="match status" value="1"/>
</dbReference>
<evidence type="ECO:0000313" key="9">
    <source>
        <dbReference type="Proteomes" id="UP000316714"/>
    </source>
</evidence>
<protein>
    <submittedName>
        <fullName evidence="8">Cytochrome c-555</fullName>
    </submittedName>
</protein>
<dbReference type="PROSITE" id="PS51257">
    <property type="entry name" value="PROKAR_LIPOPROTEIN"/>
    <property type="match status" value="1"/>
</dbReference>